<sequence>MNLLKKFWNDESGQALSEYGVILGIILIGVIVAITALRDRIMEVFNKIAESLSI</sequence>
<keyword evidence="1" id="KW-0472">Membrane</keyword>
<dbReference type="KEGG" id="bkw:BkAM31D_20285"/>
<protein>
    <submittedName>
        <fullName evidence="2">Flp/Fap pilin component</fullName>
    </submittedName>
</protein>
<evidence type="ECO:0000313" key="3">
    <source>
        <dbReference type="Proteomes" id="UP000193006"/>
    </source>
</evidence>
<name>A0A1X9MH82_9BACI</name>
<dbReference type="STRING" id="199441.BkAM31D_20285"/>
<evidence type="ECO:0000256" key="1">
    <source>
        <dbReference type="SAM" id="Phobius"/>
    </source>
</evidence>
<dbReference type="Proteomes" id="UP000193006">
    <property type="component" value="Chromosome"/>
</dbReference>
<dbReference type="RefSeq" id="WP_066156650.1">
    <property type="nucleotide sequence ID" value="NZ_CP020814.1"/>
</dbReference>
<evidence type="ECO:0000313" key="2">
    <source>
        <dbReference type="EMBL" id="ARK31994.1"/>
    </source>
</evidence>
<keyword evidence="1" id="KW-0812">Transmembrane</keyword>
<proteinExistence type="predicted"/>
<organism evidence="2 3">
    <name type="scientific">Halalkalibacter krulwichiae</name>
    <dbReference type="NCBI Taxonomy" id="199441"/>
    <lineage>
        <taxon>Bacteria</taxon>
        <taxon>Bacillati</taxon>
        <taxon>Bacillota</taxon>
        <taxon>Bacilli</taxon>
        <taxon>Bacillales</taxon>
        <taxon>Bacillaceae</taxon>
        <taxon>Halalkalibacter</taxon>
    </lineage>
</organism>
<feature type="transmembrane region" description="Helical" evidence="1">
    <location>
        <begin position="20"/>
        <end position="37"/>
    </location>
</feature>
<accession>A0A1X9MH82</accession>
<dbReference type="AlphaFoldDB" id="A0A1X9MH82"/>
<keyword evidence="3" id="KW-1185">Reference proteome</keyword>
<keyword evidence="1" id="KW-1133">Transmembrane helix</keyword>
<gene>
    <name evidence="2" type="ORF">BkAM31D_20285</name>
</gene>
<dbReference type="EMBL" id="CP020814">
    <property type="protein sequence ID" value="ARK31994.1"/>
    <property type="molecule type" value="Genomic_DNA"/>
</dbReference>
<reference evidence="2 3" key="1">
    <citation type="submission" date="2017-04" db="EMBL/GenBank/DDBJ databases">
        <title>Bacillus krulwichiae AM31D Genome sequencing and assembly.</title>
        <authorList>
            <person name="Krulwich T.A."/>
            <person name="Anastor L."/>
            <person name="Ehrlich R."/>
            <person name="Ehrlich G.D."/>
            <person name="Janto B."/>
        </authorList>
    </citation>
    <scope>NUCLEOTIDE SEQUENCE [LARGE SCALE GENOMIC DNA]</scope>
    <source>
        <strain evidence="2 3">AM31D</strain>
    </source>
</reference>